<dbReference type="VEuPathDB" id="AmoebaDB:EHI8A_114440"/>
<gene>
    <name evidence="1" type="ORF">CL6EHI_035720</name>
</gene>
<dbReference type="EMBL" id="BDEQ01000001">
    <property type="protein sequence ID" value="GAT93661.1"/>
    <property type="molecule type" value="Genomic_DNA"/>
</dbReference>
<dbReference type="VEuPathDB" id="AmoebaDB:KM1_028000"/>
<accession>A0A5K1VGB5</accession>
<evidence type="ECO:0000313" key="2">
    <source>
        <dbReference type="Proteomes" id="UP000078387"/>
    </source>
</evidence>
<sequence>MTEEVIVQLINKGDPEITKKLNTLFSLEFSSNVLIGDFHTCNSTNAEQIAKQLATLTHFIFDPVSLPAIDYFLRVGDIENLIQCEIVVIEPNTLQLHFKTPDLLEKVRCLYSLAIFIKKLDYVPVKFSAPTLFTPRMNHLGYIAITSGSENITRENSYQYVGPCGKRALLIAKNRVTALTDFTSCESSKELIQKYNSTIKIMPLELRALISGLPFCVVSTDAVHTFVNDLCTDDKLCKALVQFLSPIKIVNVSFKTNQMAKMRFLCKKGALFFSTLKRAFFLQELSVTINQDEYIVNIIGMENEAKKVSSLIEYSLSILETHEFDCSIPLTTFDQIRSYDKIAEIIAIPQRSQDGNVKKFTLVGHKGEEFNLFAKELMRCQPSNDWKKDCFYTVLNISVARCIKAFEVEGLDQITYSFNKAKIIYPRIDPFSCFTYYNPTLHLKLRTSIVPTSYCKEDTPQVLFITSTSSGIEDVDVMELIERNISNPFLSITFNSNTWFRISQNLYQHMCFNYKFSYDQFLELLKGINHAIVSPTLNVTVHAIILIKSRELIKNIEASLSKQLVEVIIKHPEYIMHSSMKNWSFVPVTLADYLYLPYSSKKVDVATMMHSPAKVYRTLPKVNCGVVLDKNFKGITTGSFIPETESIFKFDFSSLFGNYPPALKLHAQNMLRLYMEPDLISGKGKLCKDLEYELYQFCEKMMALFNSIIYSIPPEITNEFDIARLQMKEQGILRHVFWDCYDIQLIDLLEKVGFSVLVHLNSIEVHFPDRMRQIKGYLFTPEKRISDAQKWVEADILVDETDMFANPYVFFAVKTPLHIIKYTIHSCN</sequence>
<name>A0A5K1VGB5_ENTHI</name>
<dbReference type="AlphaFoldDB" id="A0A5K1VGB5"/>
<comment type="caution">
    <text evidence="1">The sequence shown here is derived from an EMBL/GenBank/DDBJ whole genome shotgun (WGS) entry which is preliminary data.</text>
</comment>
<dbReference type="Proteomes" id="UP000078387">
    <property type="component" value="Unassembled WGS sequence"/>
</dbReference>
<evidence type="ECO:0000313" key="1">
    <source>
        <dbReference type="EMBL" id="GAT93661.1"/>
    </source>
</evidence>
<organism evidence="1 2">
    <name type="scientific">Entamoeba histolytica</name>
    <dbReference type="NCBI Taxonomy" id="5759"/>
    <lineage>
        <taxon>Eukaryota</taxon>
        <taxon>Amoebozoa</taxon>
        <taxon>Evosea</taxon>
        <taxon>Archamoebae</taxon>
        <taxon>Mastigamoebida</taxon>
        <taxon>Entamoebidae</taxon>
        <taxon>Entamoeba</taxon>
    </lineage>
</organism>
<proteinExistence type="predicted"/>
<reference evidence="1 2" key="1">
    <citation type="submission" date="2016-05" db="EMBL/GenBank/DDBJ databases">
        <title>First whole genome sequencing of Entamoeba histolytica HM1:IMSS-clone-6.</title>
        <authorList>
            <person name="Mukherjee Avik.K."/>
            <person name="Izumyama S."/>
            <person name="Nakada-Tsukui K."/>
            <person name="Nozaki T."/>
        </authorList>
    </citation>
    <scope>NUCLEOTIDE SEQUENCE [LARGE SCALE GENOMIC DNA]</scope>
    <source>
        <strain evidence="1 2">HM1:IMSS clone 6</strain>
    </source>
</reference>
<dbReference type="OMA" id="EEFNLYA"/>
<protein>
    <submittedName>
        <fullName evidence="1">Uncharacterized protein</fullName>
    </submittedName>
</protein>
<dbReference type="VEuPathDB" id="AmoebaDB:EHI_035720"/>
<dbReference type="VEuPathDB" id="AmoebaDB:EHI7A_101640"/>
<dbReference type="VEuPathDB" id="AmoebaDB:EHI5A_021560"/>